<dbReference type="Pfam" id="PF03486">
    <property type="entry name" value="HI0933_like"/>
    <property type="match status" value="1"/>
</dbReference>
<evidence type="ECO:0000256" key="1">
    <source>
        <dbReference type="ARBA" id="ARBA00001974"/>
    </source>
</evidence>
<dbReference type="Proteomes" id="UP000050786">
    <property type="component" value="Unassembled WGS sequence"/>
</dbReference>
<evidence type="ECO:0000256" key="2">
    <source>
        <dbReference type="ARBA" id="ARBA00022630"/>
    </source>
</evidence>
<dbReference type="AlphaFoldDB" id="A0A0P1E298"/>
<dbReference type="SUPFAM" id="SSF51905">
    <property type="entry name" value="FAD/NAD(P)-binding domain"/>
    <property type="match status" value="1"/>
</dbReference>
<evidence type="ECO:0000313" key="7">
    <source>
        <dbReference type="Proteomes" id="UP000050786"/>
    </source>
</evidence>
<dbReference type="PANTHER" id="PTHR42887:SF1">
    <property type="entry name" value="BLR3961 PROTEIN"/>
    <property type="match status" value="1"/>
</dbReference>
<dbReference type="Gene3D" id="1.10.8.260">
    <property type="entry name" value="HI0933 insert domain-like"/>
    <property type="match status" value="1"/>
</dbReference>
<proteinExistence type="predicted"/>
<evidence type="ECO:0000259" key="4">
    <source>
        <dbReference type="Pfam" id="PF03486"/>
    </source>
</evidence>
<accession>A0A0P1E298</accession>
<dbReference type="PANTHER" id="PTHR42887">
    <property type="entry name" value="OS12G0638800 PROTEIN"/>
    <property type="match status" value="1"/>
</dbReference>
<dbReference type="InterPro" id="IPR004792">
    <property type="entry name" value="BaiN-like"/>
</dbReference>
<reference evidence="7" key="1">
    <citation type="submission" date="2015-09" db="EMBL/GenBank/DDBJ databases">
        <authorList>
            <person name="Rodrigo-Torres L."/>
            <person name="Arahal D.R."/>
        </authorList>
    </citation>
    <scope>NUCLEOTIDE SEQUENCE [LARGE SCALE GENOMIC DNA]</scope>
    <source>
        <strain evidence="7">CECT 4293</strain>
    </source>
</reference>
<dbReference type="Gene3D" id="3.50.50.60">
    <property type="entry name" value="FAD/NAD(P)-binding domain"/>
    <property type="match status" value="1"/>
</dbReference>
<organism evidence="6 7">
    <name type="scientific">Ruegeria atlantica</name>
    <dbReference type="NCBI Taxonomy" id="81569"/>
    <lineage>
        <taxon>Bacteria</taxon>
        <taxon>Pseudomonadati</taxon>
        <taxon>Pseudomonadota</taxon>
        <taxon>Alphaproteobacteria</taxon>
        <taxon>Rhodobacterales</taxon>
        <taxon>Roseobacteraceae</taxon>
        <taxon>Ruegeria</taxon>
    </lineage>
</organism>
<evidence type="ECO:0000313" key="6">
    <source>
        <dbReference type="EMBL" id="CUH42509.1"/>
    </source>
</evidence>
<dbReference type="SUPFAM" id="SSF160996">
    <property type="entry name" value="HI0933 insert domain-like"/>
    <property type="match status" value="1"/>
</dbReference>
<evidence type="ECO:0000256" key="3">
    <source>
        <dbReference type="ARBA" id="ARBA00022827"/>
    </source>
</evidence>
<comment type="cofactor">
    <cofactor evidence="1">
        <name>FAD</name>
        <dbReference type="ChEBI" id="CHEBI:57692"/>
    </cofactor>
</comment>
<feature type="domain" description="RsdA/BaiN/AoA(So)-like insert" evidence="5">
    <location>
        <begin position="276"/>
        <end position="418"/>
    </location>
</feature>
<dbReference type="NCBIfam" id="TIGR00275">
    <property type="entry name" value="aminoacetone oxidase family FAD-binding enzyme"/>
    <property type="match status" value="1"/>
</dbReference>
<dbReference type="PRINTS" id="PR00368">
    <property type="entry name" value="FADPNR"/>
</dbReference>
<dbReference type="InterPro" id="IPR036188">
    <property type="entry name" value="FAD/NAD-bd_sf"/>
</dbReference>
<feature type="domain" description="RsdA/BaiN/AoA(So)-like Rossmann fold-like" evidence="4">
    <location>
        <begin position="89"/>
        <end position="470"/>
    </location>
</feature>
<evidence type="ECO:0000259" key="5">
    <source>
        <dbReference type="Pfam" id="PF22780"/>
    </source>
</evidence>
<protein>
    <submittedName>
        <fullName evidence="6">Dihydropyrimidine dehydrogenase subunit A</fullName>
    </submittedName>
</protein>
<keyword evidence="3" id="KW-0274">FAD</keyword>
<dbReference type="InterPro" id="IPR055178">
    <property type="entry name" value="RsdA/BaiN/AoA(So)-like_dom"/>
</dbReference>
<name>A0A0P1E298_9RHOB</name>
<keyword evidence="7" id="KW-1185">Reference proteome</keyword>
<gene>
    <name evidence="6" type="ORF">RUM4293_01397</name>
</gene>
<sequence length="480" mass="51440">MGAQSLDAVEFTGQFRLGQGRMHLFMADLVQQDGGSTLAPFEFWDQMVQASAPVRDRAVAERADRIAVRHDEGKVASGGAKGKRAGMAQALVIGGGPAGLMAAEEMANAGHSVVVAEAKPSVARKFLMAGKSGLNLTKDEQFETLLGSYGEAATWLRPMIAEFNASDVQTWALGLGQELFTGSTGRVFPTSMKASPLLRAWLERLVEAGVQIRTRWRWVGWDGDQAVFDTDDGRKNLYPDVIVLALGGASWSRLGSDGAWASVLTGKGVPLTSFAPANSAISVEWSPHMQPHFGAALKSVRWRAGEIESRGEAAVSAKGLEGGGLYSLTPALRDREPLFVDLVPDLDADTLRSRFASKNSKTTLSQWLKKSLHLSPQKVALFHEMSKRDGQTQSLDVSVIKHLQIKHSGLRPMNEAISTAGGVPRAALNEGLMLTACPGVFCAGEMLDWEAPTGGYLLTACLATGRWAGRAAAHWLDQCG</sequence>
<dbReference type="Gene3D" id="2.40.30.10">
    <property type="entry name" value="Translation factors"/>
    <property type="match status" value="1"/>
</dbReference>
<dbReference type="NCBIfam" id="TIGR03862">
    <property type="entry name" value="flavo_PP4765"/>
    <property type="match status" value="1"/>
</dbReference>
<dbReference type="InterPro" id="IPR057661">
    <property type="entry name" value="RsdA/BaiN/AoA(So)_Rossmann"/>
</dbReference>
<dbReference type="InterPro" id="IPR022460">
    <property type="entry name" value="Flavoprotein_PP4765"/>
</dbReference>
<dbReference type="Pfam" id="PF22780">
    <property type="entry name" value="HI0933_like_1st"/>
    <property type="match status" value="1"/>
</dbReference>
<dbReference type="InterPro" id="IPR023166">
    <property type="entry name" value="BaiN-like_dom_sf"/>
</dbReference>
<keyword evidence="2" id="KW-0285">Flavoprotein</keyword>
<dbReference type="EMBL" id="CYPS01000022">
    <property type="protein sequence ID" value="CUH42509.1"/>
    <property type="molecule type" value="Genomic_DNA"/>
</dbReference>